<gene>
    <name evidence="9" type="ORF">FB471_1564</name>
</gene>
<dbReference type="Pfam" id="PF13462">
    <property type="entry name" value="Thioredoxin_4"/>
    <property type="match status" value="1"/>
</dbReference>
<evidence type="ECO:0000256" key="6">
    <source>
        <dbReference type="SAM" id="MobiDB-lite"/>
    </source>
</evidence>
<dbReference type="AlphaFoldDB" id="A0A542DFG3"/>
<evidence type="ECO:0000259" key="8">
    <source>
        <dbReference type="PROSITE" id="PS51352"/>
    </source>
</evidence>
<dbReference type="EMBL" id="VFML01000001">
    <property type="protein sequence ID" value="TQJ01848.1"/>
    <property type="molecule type" value="Genomic_DNA"/>
</dbReference>
<dbReference type="PROSITE" id="PS51352">
    <property type="entry name" value="THIOREDOXIN_2"/>
    <property type="match status" value="1"/>
</dbReference>
<dbReference type="PANTHER" id="PTHR13887:SF14">
    <property type="entry name" value="DISULFIDE BOND FORMATION PROTEIN D"/>
    <property type="match status" value="1"/>
</dbReference>
<protein>
    <submittedName>
        <fullName evidence="9">Protein-disulfide isomerase</fullName>
    </submittedName>
</protein>
<dbReference type="SUPFAM" id="SSF52833">
    <property type="entry name" value="Thioredoxin-like"/>
    <property type="match status" value="1"/>
</dbReference>
<name>A0A542DFG3_AMYCI</name>
<evidence type="ECO:0000256" key="4">
    <source>
        <dbReference type="ARBA" id="ARBA00023157"/>
    </source>
</evidence>
<dbReference type="GO" id="GO:0016853">
    <property type="term" value="F:isomerase activity"/>
    <property type="evidence" value="ECO:0007669"/>
    <property type="project" value="UniProtKB-KW"/>
</dbReference>
<keyword evidence="10" id="KW-1185">Reference proteome</keyword>
<sequence length="243" mass="26734">MPKANQNPLAKRGLSSNTVLTALVLVVAVVVIGGVLLFKDGDSGAAKGDVPPEVLRPPESHTLTEVQDSKVTVVEFLDYQCPACAQYYRNITKQIEQDYADRITFVVRNFPLDMHPLAKPAARAAEAAGMQGKFNEMYHALFDNYQSWAVDESGQTSSDLQRAQSQFDAFAEQIGLDLDQFHNDMDSQAVRQRIEKDQADGGEAGVDSTPTLFVNGSKFEPSAQSYQEVDKQLRSELDEALDS</sequence>
<organism evidence="9 10">
    <name type="scientific">Amycolatopsis cihanbeyliensis</name>
    <dbReference type="NCBI Taxonomy" id="1128664"/>
    <lineage>
        <taxon>Bacteria</taxon>
        <taxon>Bacillati</taxon>
        <taxon>Actinomycetota</taxon>
        <taxon>Actinomycetes</taxon>
        <taxon>Pseudonocardiales</taxon>
        <taxon>Pseudonocardiaceae</taxon>
        <taxon>Amycolatopsis</taxon>
    </lineage>
</organism>
<dbReference type="InterPro" id="IPR036249">
    <property type="entry name" value="Thioredoxin-like_sf"/>
</dbReference>
<feature type="domain" description="Thioredoxin" evidence="8">
    <location>
        <begin position="45"/>
        <end position="199"/>
    </location>
</feature>
<evidence type="ECO:0000256" key="5">
    <source>
        <dbReference type="ARBA" id="ARBA00023284"/>
    </source>
</evidence>
<comment type="similarity">
    <text evidence="1">Belongs to the thioredoxin family. DsbA subfamily.</text>
</comment>
<keyword evidence="4" id="KW-1015">Disulfide bond</keyword>
<keyword evidence="5" id="KW-0676">Redox-active center</keyword>
<dbReference type="RefSeq" id="WP_141996656.1">
    <property type="nucleotide sequence ID" value="NZ_VFML01000001.1"/>
</dbReference>
<dbReference type="OrthoDB" id="117402at2"/>
<comment type="caution">
    <text evidence="9">The sequence shown here is derived from an EMBL/GenBank/DDBJ whole genome shotgun (WGS) entry which is preliminary data.</text>
</comment>
<dbReference type="InterPro" id="IPR012336">
    <property type="entry name" value="Thioredoxin-like_fold"/>
</dbReference>
<keyword evidence="7" id="KW-0472">Membrane</keyword>
<reference evidence="9 10" key="1">
    <citation type="submission" date="2019-06" db="EMBL/GenBank/DDBJ databases">
        <title>Sequencing the genomes of 1000 actinobacteria strains.</title>
        <authorList>
            <person name="Klenk H.-P."/>
        </authorList>
    </citation>
    <scope>NUCLEOTIDE SEQUENCE [LARGE SCALE GENOMIC DNA]</scope>
    <source>
        <strain evidence="9 10">DSM 45679</strain>
    </source>
</reference>
<dbReference type="PANTHER" id="PTHR13887">
    <property type="entry name" value="GLUTATHIONE S-TRANSFERASE KAPPA"/>
    <property type="match status" value="1"/>
</dbReference>
<evidence type="ECO:0000256" key="1">
    <source>
        <dbReference type="ARBA" id="ARBA00005791"/>
    </source>
</evidence>
<keyword evidence="3" id="KW-0560">Oxidoreductase</keyword>
<dbReference type="Gene3D" id="3.40.30.10">
    <property type="entry name" value="Glutaredoxin"/>
    <property type="match status" value="1"/>
</dbReference>
<dbReference type="Proteomes" id="UP000320876">
    <property type="component" value="Unassembled WGS sequence"/>
</dbReference>
<keyword evidence="9" id="KW-0413">Isomerase</keyword>
<accession>A0A542DFG3</accession>
<evidence type="ECO:0000256" key="3">
    <source>
        <dbReference type="ARBA" id="ARBA00023002"/>
    </source>
</evidence>
<feature type="region of interest" description="Disordered" evidence="6">
    <location>
        <begin position="196"/>
        <end position="243"/>
    </location>
</feature>
<keyword evidence="7" id="KW-1133">Transmembrane helix</keyword>
<feature type="compositionally biased region" description="Basic and acidic residues" evidence="6">
    <location>
        <begin position="228"/>
        <end position="237"/>
    </location>
</feature>
<keyword evidence="7" id="KW-0812">Transmembrane</keyword>
<evidence type="ECO:0000313" key="9">
    <source>
        <dbReference type="EMBL" id="TQJ01848.1"/>
    </source>
</evidence>
<dbReference type="InterPro" id="IPR013766">
    <property type="entry name" value="Thioredoxin_domain"/>
</dbReference>
<keyword evidence="2" id="KW-0732">Signal</keyword>
<proteinExistence type="inferred from homology"/>
<evidence type="ECO:0000256" key="7">
    <source>
        <dbReference type="SAM" id="Phobius"/>
    </source>
</evidence>
<evidence type="ECO:0000313" key="10">
    <source>
        <dbReference type="Proteomes" id="UP000320876"/>
    </source>
</evidence>
<evidence type="ECO:0000256" key="2">
    <source>
        <dbReference type="ARBA" id="ARBA00022729"/>
    </source>
</evidence>
<feature type="transmembrane region" description="Helical" evidence="7">
    <location>
        <begin position="20"/>
        <end position="38"/>
    </location>
</feature>
<dbReference type="GO" id="GO:0016491">
    <property type="term" value="F:oxidoreductase activity"/>
    <property type="evidence" value="ECO:0007669"/>
    <property type="project" value="UniProtKB-KW"/>
</dbReference>